<protein>
    <submittedName>
        <fullName evidence="3">Uncharacterized conserved protein</fullName>
    </submittedName>
</protein>
<feature type="domain" description="Sulfatase-modifying factor enzyme-like" evidence="2">
    <location>
        <begin position="33"/>
        <end position="342"/>
    </location>
</feature>
<dbReference type="Gene3D" id="3.90.1580.10">
    <property type="entry name" value="paralog of FGE (formylglycine-generating enzyme)"/>
    <property type="match status" value="1"/>
</dbReference>
<dbReference type="Pfam" id="PF03781">
    <property type="entry name" value="FGE-sulfatase"/>
    <property type="match status" value="1"/>
</dbReference>
<evidence type="ECO:0000313" key="3">
    <source>
        <dbReference type="EMBL" id="ADI21886.1"/>
    </source>
</evidence>
<evidence type="ECO:0000256" key="1">
    <source>
        <dbReference type="SAM" id="MobiDB-lite"/>
    </source>
</evidence>
<dbReference type="AlphaFoldDB" id="E7C362"/>
<dbReference type="PANTHER" id="PTHR23150">
    <property type="entry name" value="SULFATASE MODIFYING FACTOR 1, 2"/>
    <property type="match status" value="1"/>
</dbReference>
<dbReference type="InterPro" id="IPR051043">
    <property type="entry name" value="Sulfatase_Mod_Factor_Kinase"/>
</dbReference>
<dbReference type="SUPFAM" id="SSF56436">
    <property type="entry name" value="C-type lectin-like"/>
    <property type="match status" value="1"/>
</dbReference>
<name>E7C362_9BACT</name>
<dbReference type="InterPro" id="IPR005532">
    <property type="entry name" value="SUMF_dom"/>
</dbReference>
<dbReference type="InterPro" id="IPR042095">
    <property type="entry name" value="SUMF_sf"/>
</dbReference>
<evidence type="ECO:0000259" key="2">
    <source>
        <dbReference type="Pfam" id="PF03781"/>
    </source>
</evidence>
<feature type="region of interest" description="Disordered" evidence="1">
    <location>
        <begin position="225"/>
        <end position="246"/>
    </location>
</feature>
<proteinExistence type="predicted"/>
<dbReference type="EMBL" id="GU567968">
    <property type="protein sequence ID" value="ADI21886.1"/>
    <property type="molecule type" value="Genomic_DNA"/>
</dbReference>
<dbReference type="PANTHER" id="PTHR23150:SF19">
    <property type="entry name" value="FORMYLGLYCINE-GENERATING ENZYME"/>
    <property type="match status" value="1"/>
</dbReference>
<organism evidence="3">
    <name type="scientific">uncultured verrucomicrobium HF0130_25O04</name>
    <dbReference type="NCBI Taxonomy" id="723596"/>
    <lineage>
        <taxon>Bacteria</taxon>
        <taxon>Pseudomonadati</taxon>
        <taxon>Verrucomicrobiota</taxon>
        <taxon>environmental samples</taxon>
    </lineage>
</organism>
<sequence>MPLSFPVDLTPLRLFCATLFVSVASVSLADSIEMVLINAGTVLVGDDSNLADEKPAHFVSTSEYFIDVYEVHIWHWEKVATWAEANGYQFSDDVKQGVLKGGPWWYQDRSSLLFPMNTVNWYDAVKWCNARSELEGRIPVYYEDANKTVVYRSGEIDLTSESVNWEGSGYRLPTEVEWERAARGDASTSSQDYSWGNSFLNGAMANYSKSGDPFDDASTPVGYFDGRQDINASENSRGGESTSPSSIVSSFGLYDITGNVSEWCWDWYDSEWYSNSNSTMENTKGPDVGILSDLRPRRIAKGGNFKSYSLADRQGGNSLRIAYREAWLPELPSRMRGFRCVRANVDDPLWTTATALTHFPNWYYLDWFGYYYQSQYTWVYHGDFGWIYPSGKGSYDNWIYFPQYGWLWTNRYSFPFFYSSADSNWYQYDLSNAELGWFERYSDKARYRWGRVYNR</sequence>
<reference evidence="3" key="1">
    <citation type="submission" date="2010-01" db="EMBL/GenBank/DDBJ databases">
        <title>Genome fragments of uncultured bacteria from the North Pacific subtropical Gyre.</title>
        <authorList>
            <person name="Pham V.D."/>
            <person name="Delong E.F."/>
        </authorList>
    </citation>
    <scope>NUCLEOTIDE SEQUENCE</scope>
</reference>
<dbReference type="GO" id="GO:0120147">
    <property type="term" value="F:formylglycine-generating oxidase activity"/>
    <property type="evidence" value="ECO:0007669"/>
    <property type="project" value="TreeGrafter"/>
</dbReference>
<feature type="compositionally biased region" description="Polar residues" evidence="1">
    <location>
        <begin position="230"/>
        <end position="246"/>
    </location>
</feature>
<accession>E7C362</accession>
<dbReference type="InterPro" id="IPR016187">
    <property type="entry name" value="CTDL_fold"/>
</dbReference>